<dbReference type="EMBL" id="MHTJ01000004">
    <property type="protein sequence ID" value="OHA58243.1"/>
    <property type="molecule type" value="Genomic_DNA"/>
</dbReference>
<dbReference type="Proteomes" id="UP000177043">
    <property type="component" value="Unassembled WGS sequence"/>
</dbReference>
<comment type="caution">
    <text evidence="4">The sequence shown here is derived from an EMBL/GenBank/DDBJ whole genome shotgun (WGS) entry which is preliminary data.</text>
</comment>
<dbReference type="Gene3D" id="3.40.1190.20">
    <property type="match status" value="1"/>
</dbReference>
<dbReference type="Pfam" id="PF00294">
    <property type="entry name" value="PfkB"/>
    <property type="match status" value="1"/>
</dbReference>
<evidence type="ECO:0000313" key="4">
    <source>
        <dbReference type="EMBL" id="OHA58243.1"/>
    </source>
</evidence>
<sequence>MNKKLDILAIGDITTDAFIKLQEAEVNCDINKDNCKICLAFGDKIPYESVTIVPAVGNSPNAAVSASRLGLTTGLLTNIGDDDEGKEALASLAKENVATDLVKTNAGQKTNYHYVLWYGAERTILIKHEKYDYSLPDIGNPRWIYLSSLGENSLDFHHQLATWLLAHPETKLAFQPGTFQINLGPDKLPDIFARTEIFVCNLEEARRILKTPDETDVKNLLTSIKNLGPKIVGLTDGPNGAYTFDGTDMWQMPIYPDPKSPISRTGAGDAFASTFTSFIALGMSVPEALKRAPINSMSVVQSVGAQSGLLTKEKIEKYLAEAPADYAPKKL</sequence>
<dbReference type="AlphaFoldDB" id="A0A1G2QCV3"/>
<keyword evidence="1" id="KW-0808">Transferase</keyword>
<name>A0A1G2QCV3_9BACT</name>
<keyword evidence="2" id="KW-0418">Kinase</keyword>
<dbReference type="PANTHER" id="PTHR10584">
    <property type="entry name" value="SUGAR KINASE"/>
    <property type="match status" value="1"/>
</dbReference>
<dbReference type="InterPro" id="IPR029056">
    <property type="entry name" value="Ribokinase-like"/>
</dbReference>
<dbReference type="GO" id="GO:0005829">
    <property type="term" value="C:cytosol"/>
    <property type="evidence" value="ECO:0007669"/>
    <property type="project" value="TreeGrafter"/>
</dbReference>
<dbReference type="PANTHER" id="PTHR10584:SF166">
    <property type="entry name" value="RIBOKINASE"/>
    <property type="match status" value="1"/>
</dbReference>
<evidence type="ECO:0000313" key="5">
    <source>
        <dbReference type="Proteomes" id="UP000177043"/>
    </source>
</evidence>
<evidence type="ECO:0000256" key="2">
    <source>
        <dbReference type="ARBA" id="ARBA00022777"/>
    </source>
</evidence>
<protein>
    <recommendedName>
        <fullName evidence="3">Carbohydrate kinase PfkB domain-containing protein</fullName>
    </recommendedName>
</protein>
<proteinExistence type="predicted"/>
<evidence type="ECO:0000256" key="1">
    <source>
        <dbReference type="ARBA" id="ARBA00022679"/>
    </source>
</evidence>
<dbReference type="InterPro" id="IPR011611">
    <property type="entry name" value="PfkB_dom"/>
</dbReference>
<gene>
    <name evidence="4" type="ORF">A2571_03230</name>
</gene>
<dbReference type="SUPFAM" id="SSF53613">
    <property type="entry name" value="Ribokinase-like"/>
    <property type="match status" value="1"/>
</dbReference>
<dbReference type="GO" id="GO:0016301">
    <property type="term" value="F:kinase activity"/>
    <property type="evidence" value="ECO:0007669"/>
    <property type="project" value="UniProtKB-KW"/>
</dbReference>
<feature type="domain" description="Carbohydrate kinase PfkB" evidence="3">
    <location>
        <begin position="57"/>
        <end position="309"/>
    </location>
</feature>
<evidence type="ECO:0000259" key="3">
    <source>
        <dbReference type="Pfam" id="PF00294"/>
    </source>
</evidence>
<accession>A0A1G2QCV3</accession>
<organism evidence="4 5">
    <name type="scientific">Candidatus Vogelbacteria bacterium RIFOXYD1_FULL_44_32</name>
    <dbReference type="NCBI Taxonomy" id="1802438"/>
    <lineage>
        <taxon>Bacteria</taxon>
        <taxon>Candidatus Vogeliibacteriota</taxon>
    </lineage>
</organism>
<reference evidence="4 5" key="1">
    <citation type="journal article" date="2016" name="Nat. Commun.">
        <title>Thousands of microbial genomes shed light on interconnected biogeochemical processes in an aquifer system.</title>
        <authorList>
            <person name="Anantharaman K."/>
            <person name="Brown C.T."/>
            <person name="Hug L.A."/>
            <person name="Sharon I."/>
            <person name="Castelle C.J."/>
            <person name="Probst A.J."/>
            <person name="Thomas B.C."/>
            <person name="Singh A."/>
            <person name="Wilkins M.J."/>
            <person name="Karaoz U."/>
            <person name="Brodie E.L."/>
            <person name="Williams K.H."/>
            <person name="Hubbard S.S."/>
            <person name="Banfield J.F."/>
        </authorList>
    </citation>
    <scope>NUCLEOTIDE SEQUENCE [LARGE SCALE GENOMIC DNA]</scope>
</reference>
<dbReference type="STRING" id="1802438.A2571_03230"/>